<sequence length="166" mass="18383">MTWISMIPVFLCLTFSMIMMDIQTQQDCVGSEKEIVINVSKLENCITVYFNNQADPVCHSCPTPSCRTGYKLFPDGKQIHFTIANVQYGNRGSYQFETEDGATTVKLDAIKCAEHFIPEVSTPQGVNNDPSSSAETHAGTTLSIVTAVLLAWSVIQNIEHWFQVGV</sequence>
<dbReference type="AlphaFoldDB" id="A0AAD8LV10"/>
<organism evidence="2 3">
    <name type="scientific">Acipenser oxyrinchus oxyrinchus</name>
    <dbReference type="NCBI Taxonomy" id="40147"/>
    <lineage>
        <taxon>Eukaryota</taxon>
        <taxon>Metazoa</taxon>
        <taxon>Chordata</taxon>
        <taxon>Craniata</taxon>
        <taxon>Vertebrata</taxon>
        <taxon>Euteleostomi</taxon>
        <taxon>Actinopterygii</taxon>
        <taxon>Chondrostei</taxon>
        <taxon>Acipenseriformes</taxon>
        <taxon>Acipenseridae</taxon>
        <taxon>Acipenser</taxon>
    </lineage>
</organism>
<keyword evidence="3" id="KW-1185">Reference proteome</keyword>
<protein>
    <submittedName>
        <fullName evidence="2">Uncharacterized protein</fullName>
    </submittedName>
</protein>
<gene>
    <name evidence="2" type="ORF">AOXY_G2750</name>
</gene>
<dbReference type="EMBL" id="JAGXEW010000002">
    <property type="protein sequence ID" value="KAK1175109.1"/>
    <property type="molecule type" value="Genomic_DNA"/>
</dbReference>
<evidence type="ECO:0000313" key="3">
    <source>
        <dbReference type="Proteomes" id="UP001230051"/>
    </source>
</evidence>
<proteinExistence type="predicted"/>
<name>A0AAD8LV10_ACIOX</name>
<evidence type="ECO:0000313" key="2">
    <source>
        <dbReference type="EMBL" id="KAK1175109.1"/>
    </source>
</evidence>
<comment type="caution">
    <text evidence="2">The sequence shown here is derived from an EMBL/GenBank/DDBJ whole genome shotgun (WGS) entry which is preliminary data.</text>
</comment>
<accession>A0AAD8LV10</accession>
<evidence type="ECO:0000256" key="1">
    <source>
        <dbReference type="SAM" id="SignalP"/>
    </source>
</evidence>
<keyword evidence="1" id="KW-0732">Signal</keyword>
<dbReference type="Proteomes" id="UP001230051">
    <property type="component" value="Unassembled WGS sequence"/>
</dbReference>
<feature type="chain" id="PRO_5042144953" evidence="1">
    <location>
        <begin position="25"/>
        <end position="166"/>
    </location>
</feature>
<reference evidence="2" key="1">
    <citation type="submission" date="2022-02" db="EMBL/GenBank/DDBJ databases">
        <title>Atlantic sturgeon de novo genome assembly.</title>
        <authorList>
            <person name="Stock M."/>
            <person name="Klopp C."/>
            <person name="Guiguen Y."/>
            <person name="Cabau C."/>
            <person name="Parinello H."/>
            <person name="Santidrian Yebra-Pimentel E."/>
            <person name="Kuhl H."/>
            <person name="Dirks R.P."/>
            <person name="Guessner J."/>
            <person name="Wuertz S."/>
            <person name="Du K."/>
            <person name="Schartl M."/>
        </authorList>
    </citation>
    <scope>NUCLEOTIDE SEQUENCE</scope>
    <source>
        <strain evidence="2">STURGEONOMICS-FGT-2020</strain>
        <tissue evidence="2">Whole blood</tissue>
    </source>
</reference>
<feature type="signal peptide" evidence="1">
    <location>
        <begin position="1"/>
        <end position="24"/>
    </location>
</feature>